<dbReference type="EMBL" id="CADCVP010000291">
    <property type="protein sequence ID" value="CAA9513861.1"/>
    <property type="molecule type" value="Genomic_DNA"/>
</dbReference>
<dbReference type="AlphaFoldDB" id="A0A6J4T5C8"/>
<feature type="non-terminal residue" evidence="2">
    <location>
        <position position="1"/>
    </location>
</feature>
<reference evidence="2" key="1">
    <citation type="submission" date="2020-02" db="EMBL/GenBank/DDBJ databases">
        <authorList>
            <person name="Meier V. D."/>
        </authorList>
    </citation>
    <scope>NUCLEOTIDE SEQUENCE</scope>
    <source>
        <strain evidence="2">AVDCRST_MAG69</strain>
    </source>
</reference>
<sequence length="58" mass="6248">ECSPLPLLRPAGDPGARRSRARLRVPQRGLSRVRPAAALRRAALGRAESGTRRGSHPL</sequence>
<organism evidence="2">
    <name type="scientific">uncultured Solirubrobacteraceae bacterium</name>
    <dbReference type="NCBI Taxonomy" id="1162706"/>
    <lineage>
        <taxon>Bacteria</taxon>
        <taxon>Bacillati</taxon>
        <taxon>Actinomycetota</taxon>
        <taxon>Thermoleophilia</taxon>
        <taxon>Solirubrobacterales</taxon>
        <taxon>Solirubrobacteraceae</taxon>
        <taxon>environmental samples</taxon>
    </lineage>
</organism>
<accession>A0A6J4T5C8</accession>
<feature type="non-terminal residue" evidence="2">
    <location>
        <position position="58"/>
    </location>
</feature>
<gene>
    <name evidence="2" type="ORF">AVDCRST_MAG69-2645</name>
</gene>
<evidence type="ECO:0000256" key="1">
    <source>
        <dbReference type="SAM" id="MobiDB-lite"/>
    </source>
</evidence>
<evidence type="ECO:0000313" key="2">
    <source>
        <dbReference type="EMBL" id="CAA9513861.1"/>
    </source>
</evidence>
<protein>
    <submittedName>
        <fullName evidence="2">Uncharacterized protein</fullName>
    </submittedName>
</protein>
<name>A0A6J4T5C8_9ACTN</name>
<proteinExistence type="predicted"/>
<feature type="region of interest" description="Disordered" evidence="1">
    <location>
        <begin position="1"/>
        <end position="37"/>
    </location>
</feature>